<accession>A0ABV7DQ45</accession>
<evidence type="ECO:0000313" key="3">
    <source>
        <dbReference type="Proteomes" id="UP001595445"/>
    </source>
</evidence>
<evidence type="ECO:0000256" key="1">
    <source>
        <dbReference type="SAM" id="Phobius"/>
    </source>
</evidence>
<keyword evidence="1" id="KW-1133">Transmembrane helix</keyword>
<protein>
    <submittedName>
        <fullName evidence="2">DUF2269 family protein</fullName>
    </submittedName>
</protein>
<dbReference type="EMBL" id="JBHRSM010000001">
    <property type="protein sequence ID" value="MFC3084520.1"/>
    <property type="molecule type" value="Genomic_DNA"/>
</dbReference>
<organism evidence="2 3">
    <name type="scientific">Tabrizicola soli</name>
    <dbReference type="NCBI Taxonomy" id="2185115"/>
    <lineage>
        <taxon>Bacteria</taxon>
        <taxon>Pseudomonadati</taxon>
        <taxon>Pseudomonadota</taxon>
        <taxon>Alphaproteobacteria</taxon>
        <taxon>Rhodobacterales</taxon>
        <taxon>Paracoccaceae</taxon>
        <taxon>Tabrizicola</taxon>
    </lineage>
</organism>
<dbReference type="Proteomes" id="UP001595445">
    <property type="component" value="Unassembled WGS sequence"/>
</dbReference>
<gene>
    <name evidence="2" type="ORF">ACFOD6_00530</name>
</gene>
<reference evidence="3" key="1">
    <citation type="journal article" date="2019" name="Int. J. Syst. Evol. Microbiol.">
        <title>The Global Catalogue of Microorganisms (GCM) 10K type strain sequencing project: providing services to taxonomists for standard genome sequencing and annotation.</title>
        <authorList>
            <consortium name="The Broad Institute Genomics Platform"/>
            <consortium name="The Broad Institute Genome Sequencing Center for Infectious Disease"/>
            <person name="Wu L."/>
            <person name="Ma J."/>
        </authorList>
    </citation>
    <scope>NUCLEOTIDE SEQUENCE [LARGE SCALE GENOMIC DNA]</scope>
    <source>
        <strain evidence="3">KCTC 62102</strain>
    </source>
</reference>
<feature type="transmembrane region" description="Helical" evidence="1">
    <location>
        <begin position="153"/>
        <end position="171"/>
    </location>
</feature>
<proteinExistence type="predicted"/>
<comment type="caution">
    <text evidence="2">The sequence shown here is derived from an EMBL/GenBank/DDBJ whole genome shotgun (WGS) entry which is preliminary data.</text>
</comment>
<keyword evidence="1" id="KW-0812">Transmembrane</keyword>
<name>A0ABV7DQ45_9RHOB</name>
<feature type="transmembrane region" description="Helical" evidence="1">
    <location>
        <begin position="84"/>
        <end position="108"/>
    </location>
</feature>
<dbReference type="InterPro" id="IPR018729">
    <property type="entry name" value="DUF2269_transmembrane"/>
</dbReference>
<keyword evidence="3" id="KW-1185">Reference proteome</keyword>
<dbReference type="RefSeq" id="WP_197642344.1">
    <property type="nucleotide sequence ID" value="NZ_JAEACP010000004.1"/>
</dbReference>
<feature type="transmembrane region" description="Helical" evidence="1">
    <location>
        <begin position="55"/>
        <end position="78"/>
    </location>
</feature>
<evidence type="ECO:0000313" key="2">
    <source>
        <dbReference type="EMBL" id="MFC3084520.1"/>
    </source>
</evidence>
<feature type="transmembrane region" description="Helical" evidence="1">
    <location>
        <begin position="12"/>
        <end position="34"/>
    </location>
</feature>
<sequence>MDYLSLLKFAHVIAAVLWVGGGFTIILASTLLARRSPAEAQLAVVRATTLLAPRLFIPASVFTLASGVALLFLAGWGWQPFTTLGLAGVLFTSTFGATVLGPSCEAALKTADTRGAEAAIPALRRVRRLAVMDYAVQFAIVFLMVVKPGWQDIAIFAGLAAVIAVASLAALRPMPRLA</sequence>
<feature type="transmembrane region" description="Helical" evidence="1">
    <location>
        <begin position="129"/>
        <end position="147"/>
    </location>
</feature>
<keyword evidence="1" id="KW-0472">Membrane</keyword>
<dbReference type="Pfam" id="PF10027">
    <property type="entry name" value="DUF2269"/>
    <property type="match status" value="1"/>
</dbReference>